<evidence type="ECO:0000313" key="1">
    <source>
        <dbReference type="EMBL" id="SCB17485.1"/>
    </source>
</evidence>
<protein>
    <submittedName>
        <fullName evidence="1">Uncharacterized protein</fullName>
    </submittedName>
</protein>
<gene>
    <name evidence="1" type="ORF">GA0061098_1002267</name>
</gene>
<dbReference type="EMBL" id="FMAI01000002">
    <property type="protein sequence ID" value="SCB17485.1"/>
    <property type="molecule type" value="Genomic_DNA"/>
</dbReference>
<sequence length="81" mass="9126">MLGLYDRTRVSDPQIEFMSWSATLIQNSVGESFRKTPRVNNAEPAHNTCFLGGSATNRLTIAPARHGNELKWSEPRQIVRV</sequence>
<evidence type="ECO:0000313" key="2">
    <source>
        <dbReference type="Proteomes" id="UP000199184"/>
    </source>
</evidence>
<accession>A0A1C3UPT6</accession>
<proteinExistence type="predicted"/>
<dbReference type="Proteomes" id="UP000199184">
    <property type="component" value="Unassembled WGS sequence"/>
</dbReference>
<name>A0A1C3UPT6_9BRAD</name>
<dbReference type="AlphaFoldDB" id="A0A1C3UPT6"/>
<keyword evidence="2" id="KW-1185">Reference proteome</keyword>
<reference evidence="2" key="1">
    <citation type="submission" date="2016-08" db="EMBL/GenBank/DDBJ databases">
        <authorList>
            <person name="Varghese N."/>
            <person name="Submissions Spin"/>
        </authorList>
    </citation>
    <scope>NUCLEOTIDE SEQUENCE [LARGE SCALE GENOMIC DNA]</scope>
    <source>
        <strain evidence="2">ERR11</strain>
    </source>
</reference>
<organism evidence="1 2">
    <name type="scientific">Bradyrhizobium shewense</name>
    <dbReference type="NCBI Taxonomy" id="1761772"/>
    <lineage>
        <taxon>Bacteria</taxon>
        <taxon>Pseudomonadati</taxon>
        <taxon>Pseudomonadota</taxon>
        <taxon>Alphaproteobacteria</taxon>
        <taxon>Hyphomicrobiales</taxon>
        <taxon>Nitrobacteraceae</taxon>
        <taxon>Bradyrhizobium</taxon>
    </lineage>
</organism>